<dbReference type="Proteomes" id="UP000663845">
    <property type="component" value="Unassembled WGS sequence"/>
</dbReference>
<dbReference type="PANTHER" id="PTHR47763">
    <property type="entry name" value="ALPHA-PROTEIN KINASE VWKA"/>
    <property type="match status" value="1"/>
</dbReference>
<comment type="caution">
    <text evidence="5">The sequence shown here is derived from an EMBL/GenBank/DDBJ whole genome shotgun (WGS) entry which is preliminary data.</text>
</comment>
<name>A0A815LVA6_9BILA</name>
<dbReference type="GO" id="GO:0004674">
    <property type="term" value="F:protein serine/threonine kinase activity"/>
    <property type="evidence" value="ECO:0007669"/>
    <property type="project" value="TreeGrafter"/>
</dbReference>
<dbReference type="GO" id="GO:0005576">
    <property type="term" value="C:extracellular region"/>
    <property type="evidence" value="ECO:0007669"/>
    <property type="project" value="InterPro"/>
</dbReference>
<dbReference type="Proteomes" id="UP000663881">
    <property type="component" value="Unassembled WGS sequence"/>
</dbReference>
<dbReference type="Pfam" id="PF03496">
    <property type="entry name" value="ADPrib_exo_Tox"/>
    <property type="match status" value="1"/>
</dbReference>
<dbReference type="PANTHER" id="PTHR47763:SF1">
    <property type="entry name" value="DUF659 DOMAIN-CONTAINING PROTEIN"/>
    <property type="match status" value="1"/>
</dbReference>
<keyword evidence="2" id="KW-0964">Secreted</keyword>
<evidence type="ECO:0000313" key="8">
    <source>
        <dbReference type="EMBL" id="CAF3837621.1"/>
    </source>
</evidence>
<dbReference type="AlphaFoldDB" id="A0A815LVA6"/>
<dbReference type="InterPro" id="IPR002035">
    <property type="entry name" value="VWF_A"/>
</dbReference>
<evidence type="ECO:0000259" key="4">
    <source>
        <dbReference type="PROSITE" id="PS50234"/>
    </source>
</evidence>
<dbReference type="InterPro" id="IPR036465">
    <property type="entry name" value="vWFA_dom_sf"/>
</dbReference>
<evidence type="ECO:0000313" key="7">
    <source>
        <dbReference type="EMBL" id="CAF3748897.1"/>
    </source>
</evidence>
<evidence type="ECO:0000256" key="3">
    <source>
        <dbReference type="ARBA" id="ARBA00022729"/>
    </source>
</evidence>
<dbReference type="CDD" id="cd00198">
    <property type="entry name" value="vWFA"/>
    <property type="match status" value="1"/>
</dbReference>
<evidence type="ECO:0000256" key="2">
    <source>
        <dbReference type="ARBA" id="ARBA00022525"/>
    </source>
</evidence>
<dbReference type="InterPro" id="IPR056861">
    <property type="entry name" value="HMCN1-like_VWA"/>
</dbReference>
<dbReference type="PROSITE" id="PS50234">
    <property type="entry name" value="VWFA"/>
    <property type="match status" value="1"/>
</dbReference>
<dbReference type="SMART" id="SM00327">
    <property type="entry name" value="VWA"/>
    <property type="match status" value="1"/>
</dbReference>
<evidence type="ECO:0000256" key="1">
    <source>
        <dbReference type="ARBA" id="ARBA00004613"/>
    </source>
</evidence>
<dbReference type="Gene3D" id="3.40.50.410">
    <property type="entry name" value="von Willebrand factor, type A domain"/>
    <property type="match status" value="1"/>
</dbReference>
<dbReference type="SUPFAM" id="SSF53300">
    <property type="entry name" value="vWA-like"/>
    <property type="match status" value="1"/>
</dbReference>
<dbReference type="SUPFAM" id="SSF56399">
    <property type="entry name" value="ADP-ribosylation"/>
    <property type="match status" value="1"/>
</dbReference>
<keyword evidence="3" id="KW-0732">Signal</keyword>
<comment type="subcellular location">
    <subcellularLocation>
        <location evidence="1">Secreted</location>
    </subcellularLocation>
</comment>
<evidence type="ECO:0000313" key="6">
    <source>
        <dbReference type="EMBL" id="CAF1453356.1"/>
    </source>
</evidence>
<dbReference type="Proteomes" id="UP000663891">
    <property type="component" value="Unassembled WGS sequence"/>
</dbReference>
<evidence type="ECO:0000313" key="9">
    <source>
        <dbReference type="Proteomes" id="UP000663845"/>
    </source>
</evidence>
<dbReference type="EMBL" id="CAJNON010001336">
    <property type="protein sequence ID" value="CAF1453356.1"/>
    <property type="molecule type" value="Genomic_DNA"/>
</dbReference>
<dbReference type="EMBL" id="CAJOAY010000859">
    <property type="protein sequence ID" value="CAF3748897.1"/>
    <property type="molecule type" value="Genomic_DNA"/>
</dbReference>
<reference evidence="5" key="1">
    <citation type="submission" date="2021-02" db="EMBL/GenBank/DDBJ databases">
        <authorList>
            <person name="Nowell W R."/>
        </authorList>
    </citation>
    <scope>NUCLEOTIDE SEQUENCE</scope>
</reference>
<dbReference type="Pfam" id="PF25106">
    <property type="entry name" value="VWA_4"/>
    <property type="match status" value="1"/>
</dbReference>
<sequence length="949" mass="107954">MASSLRIEKVDRPVLAQHDSTILDLVFVMDCTGSMGPYIDSAKNNIHAIIEEIVANETSDIRLALIAYRDHPPQDTSFVTRVHDFTTQANEMKSWLDSYQADGGGDTPEAVADALHDVLHLSWRSDATKICVLISDAPPHGLHQENDSFPNGCPAGHDPARLVRNMAEQHITLYVVGVEPPIVLYRDFFMALAYITGGQYVPMINAKLLAKVIIGGVREEISLDRLMQDALPDIDREMQQAKEDGLDDKIKAQRLNEIFSAKNLRSKRMKNSHGALSLAATDGYAKCPDMAEMRIQFRKQLETTPNTFATSTLTILASDINYDLMEDVDVSEDQAARLNDHSLLKSAKKQQEIFNSLLRKLYDKSIEGLTKTRHEVNDLQRRHAWYHSNLIQIQSLKSKISSIQKEYDSNITNILNEITIQKQHAKEILLNALKQLESAVNTEQIKISIHSLIHHIDFLVENISKHVHLISIFSSIGVGTIIATIITIFTGSSILGIATMGLGAVVGNVGSELLFRNKLEELDTKLLNDIGIVKNQKDQQIEKLNEYFQNFENKLSYCGKNQQTSFVNIIWYDKQIENIFNQDSIKILRNEFSKENYCITGSGNEKELIELITSNVEKNLILITSGSAGQEILSQIGYYFHIKGIIIYCKAVQYHKTWAKQCKKVLLVTKSFDEVIQKIKLIENGEIYFLNYGFSFEDITLKLQSYNYYLSTKQNGFIIQKFSEIRSDINYHKDIMIQLNTLLKSKDIYPNGIPYHFQLDNLLKCAEKFVDALKTSSPEENIIRLYTSSTPSYYKVVNDILNLLDEQLIKLIGDYIKALRYSLIKYSDKTKRIPENKNIKLYRGLCLKDENNFQEFKRKFQVNDIIIFPAFSSTSLNKNCAEIFAGEKGVLLNITADCTQINKPKSIYELSSFKSEDEVLLNCFNMLTVNKITNINDSFMSYECTLQLL</sequence>
<dbReference type="EMBL" id="CAJOAZ010001625">
    <property type="protein sequence ID" value="CAF3837621.1"/>
    <property type="molecule type" value="Genomic_DNA"/>
</dbReference>
<feature type="domain" description="VWFA" evidence="4">
    <location>
        <begin position="24"/>
        <end position="221"/>
    </location>
</feature>
<protein>
    <recommendedName>
        <fullName evidence="4">VWFA domain-containing protein</fullName>
    </recommendedName>
</protein>
<dbReference type="InterPro" id="IPR052969">
    <property type="entry name" value="Thr-specific_kinase-like"/>
</dbReference>
<evidence type="ECO:0000313" key="5">
    <source>
        <dbReference type="EMBL" id="CAF1409208.1"/>
    </source>
</evidence>
<dbReference type="EMBL" id="CAJNOG010001105">
    <property type="protein sequence ID" value="CAF1409208.1"/>
    <property type="molecule type" value="Genomic_DNA"/>
</dbReference>
<dbReference type="InterPro" id="IPR003540">
    <property type="entry name" value="ADP-ribosyltransferase"/>
</dbReference>
<dbReference type="Gene3D" id="3.90.176.10">
    <property type="entry name" value="Toxin ADP-ribosyltransferase, Chain A, domain 1"/>
    <property type="match status" value="1"/>
</dbReference>
<dbReference type="OrthoDB" id="10049342at2759"/>
<proteinExistence type="predicted"/>
<accession>A0A815LVA6</accession>
<dbReference type="GO" id="GO:0005737">
    <property type="term" value="C:cytoplasm"/>
    <property type="evidence" value="ECO:0007669"/>
    <property type="project" value="TreeGrafter"/>
</dbReference>
<dbReference type="Proteomes" id="UP000663844">
    <property type="component" value="Unassembled WGS sequence"/>
</dbReference>
<dbReference type="PROSITE" id="PS51996">
    <property type="entry name" value="TR_MART"/>
    <property type="match status" value="1"/>
</dbReference>
<gene>
    <name evidence="5" type="ORF">JYZ213_LOCUS38267</name>
    <name evidence="7" type="ORF">OKA104_LOCUS15562</name>
    <name evidence="8" type="ORF">OXD698_LOCUS20467</name>
    <name evidence="6" type="ORF">VCS650_LOCUS39609</name>
</gene>
<organism evidence="5 9">
    <name type="scientific">Adineta steineri</name>
    <dbReference type="NCBI Taxonomy" id="433720"/>
    <lineage>
        <taxon>Eukaryota</taxon>
        <taxon>Metazoa</taxon>
        <taxon>Spiralia</taxon>
        <taxon>Gnathifera</taxon>
        <taxon>Rotifera</taxon>
        <taxon>Eurotatoria</taxon>
        <taxon>Bdelloidea</taxon>
        <taxon>Adinetida</taxon>
        <taxon>Adinetidae</taxon>
        <taxon>Adineta</taxon>
    </lineage>
</organism>